<proteinExistence type="predicted"/>
<sequence>MVDQHAWLSSERVYLSDVEIHRQSPIASAEDLRARVLFHVLLSDTLLVGDSQSLNTPLFRALVSSQEAVGHAVRSDLAPLLDSGRIRVACRDGQTLTAVRDAQKLRQVEHVPSAAYAELMDRMTHARAVTYRLDTVSAAFKSGVIRLLEEQTQNAGGKTRATVEAALEFVRGQEPLYFKTLRDWKDSFRTGSSGSTEVVLALAAVDRAAGESYRQALPHVLGAGTAAPRSVELPATTAARTVLERTTLPASILDGFLLGRLPVEVFLEATEQPSRSVLVRQLGLLRRGSQPDLSQLVEAMAEFSTWMQEAFVRAFRDTDERARAVLDGNHNLMRFGISQDSLTGALGAGLDVPAADGDEDYLDLQVVDRSVPAADGAADIGQLDAQQMRQRVITGAYVG</sequence>
<evidence type="ECO:0008006" key="4">
    <source>
        <dbReference type="Google" id="ProtNLM"/>
    </source>
</evidence>
<reference evidence="2" key="1">
    <citation type="submission" date="2022-10" db="EMBL/GenBank/DDBJ databases">
        <title>The complete genomes of actinobacterial strains from the NBC collection.</title>
        <authorList>
            <person name="Joergensen T.S."/>
            <person name="Alvarez Arevalo M."/>
            <person name="Sterndorff E.B."/>
            <person name="Faurdal D."/>
            <person name="Vuksanovic O."/>
            <person name="Mourched A.-S."/>
            <person name="Charusanti P."/>
            <person name="Shaw S."/>
            <person name="Blin K."/>
            <person name="Weber T."/>
        </authorList>
    </citation>
    <scope>NUCLEOTIDE SEQUENCE</scope>
    <source>
        <strain evidence="2">NBC_00119</strain>
    </source>
</reference>
<evidence type="ECO:0000313" key="3">
    <source>
        <dbReference type="EMBL" id="WTS19161.1"/>
    </source>
</evidence>
<accession>A0AAU1UME2</accession>
<name>A0AAU1UME2_9ACTN</name>
<dbReference type="EMBL" id="CP108196">
    <property type="protein sequence ID" value="WTS19161.1"/>
    <property type="molecule type" value="Genomic_DNA"/>
</dbReference>
<evidence type="ECO:0000313" key="1">
    <source>
        <dbReference type="EMBL" id="WTS09755.1"/>
    </source>
</evidence>
<evidence type="ECO:0000313" key="2">
    <source>
        <dbReference type="EMBL" id="WTS18418.1"/>
    </source>
</evidence>
<organism evidence="2">
    <name type="scientific">Streptomyces sp. NBC_00119</name>
    <dbReference type="NCBI Taxonomy" id="2975659"/>
    <lineage>
        <taxon>Bacteria</taxon>
        <taxon>Bacillati</taxon>
        <taxon>Actinomycetota</taxon>
        <taxon>Actinomycetes</taxon>
        <taxon>Kitasatosporales</taxon>
        <taxon>Streptomycetaceae</taxon>
        <taxon>Streptomyces</taxon>
    </lineage>
</organism>
<dbReference type="EMBL" id="CP108195">
    <property type="protein sequence ID" value="WTS09755.1"/>
    <property type="molecule type" value="Genomic_DNA"/>
</dbReference>
<protein>
    <recommendedName>
        <fullName evidence="4">TIGR02678 family protein</fullName>
    </recommendedName>
</protein>
<dbReference type="AlphaFoldDB" id="A0AAU1UME2"/>
<gene>
    <name evidence="1" type="ORF">OHU69_00455</name>
    <name evidence="2" type="ORF">OHU69_50215</name>
    <name evidence="3" type="ORF">OHU69_50705</name>
</gene>
<dbReference type="EMBL" id="CP108195">
    <property type="protein sequence ID" value="WTS18418.1"/>
    <property type="molecule type" value="Genomic_DNA"/>
</dbReference>